<dbReference type="Pfam" id="PF00132">
    <property type="entry name" value="Hexapep"/>
    <property type="match status" value="3"/>
</dbReference>
<keyword evidence="5 7" id="KW-0443">Lipid metabolism</keyword>
<dbReference type="GO" id="GO:0016020">
    <property type="term" value="C:membrane"/>
    <property type="evidence" value="ECO:0007669"/>
    <property type="project" value="GOC"/>
</dbReference>
<reference evidence="9 10" key="1">
    <citation type="submission" date="2018-05" db="EMBL/GenBank/DDBJ databases">
        <title>Genomic Encyclopedia of Type Strains, Phase IV (KMG-IV): sequencing the most valuable type-strain genomes for metagenomic binning, comparative biology and taxonomic classification.</title>
        <authorList>
            <person name="Goeker M."/>
        </authorList>
    </citation>
    <scope>NUCLEOTIDE SEQUENCE [LARGE SCALE GENOMIC DNA]</scope>
    <source>
        <strain evidence="9 10">DSM 28579</strain>
    </source>
</reference>
<dbReference type="PANTHER" id="PTHR43378">
    <property type="entry name" value="UDP-3-O-ACYLGLUCOSAMINE N-ACYLTRANSFERASE"/>
    <property type="match status" value="1"/>
</dbReference>
<comment type="similarity">
    <text evidence="7">Belongs to the transferase hexapeptide repeat family. LpxD subfamily.</text>
</comment>
<name>A0A7L4UR26_BALHA</name>
<dbReference type="GO" id="GO:0009245">
    <property type="term" value="P:lipid A biosynthetic process"/>
    <property type="evidence" value="ECO:0007669"/>
    <property type="project" value="UniProtKB-UniRule"/>
</dbReference>
<dbReference type="InterPro" id="IPR020573">
    <property type="entry name" value="UDP_GlcNAc_AcTrfase_non-rep"/>
</dbReference>
<accession>A0A7L4UR26</accession>
<dbReference type="EC" id="2.3.1.191" evidence="7"/>
<proteinExistence type="inferred from homology"/>
<evidence type="ECO:0000256" key="3">
    <source>
        <dbReference type="ARBA" id="ARBA00022679"/>
    </source>
</evidence>
<evidence type="ECO:0000256" key="6">
    <source>
        <dbReference type="ARBA" id="ARBA00023315"/>
    </source>
</evidence>
<keyword evidence="2 7" id="KW-0441">Lipid A biosynthesis</keyword>
<dbReference type="NCBIfam" id="NF002060">
    <property type="entry name" value="PRK00892.1"/>
    <property type="match status" value="1"/>
</dbReference>
<sequence>MEFTAEQIAEALEGTVDGDKNCVVSGVSEIDAGKPKTLTFLANPKYEKYIYTTEASIVLVSNNFTPKESVKTTLLRVKDPYGAMANLLQLYEQSKPKKIGIEEPSYVSKSATIGKDVYIGAFAYIGDNAIIGDNVKIYPNTYIGDKVSIDNNSELFAGVKIYPHTKIGKGCIIHSGAVIGADGFGFAPQKDGTFEKIPQVGHVILEDNVEIGANTCIDRAMLNATTIKQGVKLDNLIQVGHNCTVGENTVIAAQTGIAGSVEIGENCMIGGQVGISGHLKIADKVQIVAQTGISSSLDEGSVVMGSPSMNVSKYYKSYAYFKKLPNLAKEIKELKQKLKDLTSEK</sequence>
<protein>
    <recommendedName>
        <fullName evidence="7">UDP-3-O-acylglucosamine N-acyltransferase</fullName>
        <ecNumber evidence="7">2.3.1.191</ecNumber>
    </recommendedName>
</protein>
<keyword evidence="1 7" id="KW-0444">Lipid biosynthesis</keyword>
<comment type="catalytic activity">
    <reaction evidence="7">
        <text>a UDP-3-O-[(3R)-3-hydroxyacyl]-alpha-D-glucosamine + a (3R)-hydroxyacyl-[ACP] = a UDP-2-N,3-O-bis[(3R)-3-hydroxyacyl]-alpha-D-glucosamine + holo-[ACP] + H(+)</text>
        <dbReference type="Rhea" id="RHEA:53836"/>
        <dbReference type="Rhea" id="RHEA-COMP:9685"/>
        <dbReference type="Rhea" id="RHEA-COMP:9945"/>
        <dbReference type="ChEBI" id="CHEBI:15378"/>
        <dbReference type="ChEBI" id="CHEBI:64479"/>
        <dbReference type="ChEBI" id="CHEBI:78827"/>
        <dbReference type="ChEBI" id="CHEBI:137740"/>
        <dbReference type="ChEBI" id="CHEBI:137748"/>
        <dbReference type="EC" id="2.3.1.191"/>
    </reaction>
</comment>
<keyword evidence="3 7" id="KW-0808">Transferase</keyword>
<dbReference type="NCBIfam" id="TIGR01853">
    <property type="entry name" value="lipid_A_lpxD"/>
    <property type="match status" value="1"/>
</dbReference>
<evidence type="ECO:0000256" key="7">
    <source>
        <dbReference type="HAMAP-Rule" id="MF_00523"/>
    </source>
</evidence>
<dbReference type="InterPro" id="IPR001451">
    <property type="entry name" value="Hexapep"/>
</dbReference>
<dbReference type="CDD" id="cd03352">
    <property type="entry name" value="LbH_LpxD"/>
    <property type="match status" value="1"/>
</dbReference>
<dbReference type="InterPro" id="IPR011004">
    <property type="entry name" value="Trimer_LpxA-like_sf"/>
</dbReference>
<dbReference type="PANTHER" id="PTHR43378:SF2">
    <property type="entry name" value="UDP-3-O-ACYLGLUCOSAMINE N-ACYLTRANSFERASE 1, MITOCHONDRIAL-RELATED"/>
    <property type="match status" value="1"/>
</dbReference>
<dbReference type="InterPro" id="IPR007691">
    <property type="entry name" value="LpxD"/>
</dbReference>
<evidence type="ECO:0000256" key="4">
    <source>
        <dbReference type="ARBA" id="ARBA00022737"/>
    </source>
</evidence>
<dbReference type="SUPFAM" id="SSF51161">
    <property type="entry name" value="Trimeric LpxA-like enzymes"/>
    <property type="match status" value="1"/>
</dbReference>
<keyword evidence="6 7" id="KW-0012">Acyltransferase</keyword>
<dbReference type="Proteomes" id="UP000251835">
    <property type="component" value="Unassembled WGS sequence"/>
</dbReference>
<dbReference type="Pfam" id="PF04613">
    <property type="entry name" value="LpxD"/>
    <property type="match status" value="1"/>
</dbReference>
<keyword evidence="10" id="KW-1185">Reference proteome</keyword>
<evidence type="ECO:0000313" key="10">
    <source>
        <dbReference type="Proteomes" id="UP000251835"/>
    </source>
</evidence>
<dbReference type="Pfam" id="PF14602">
    <property type="entry name" value="Hexapep_2"/>
    <property type="match status" value="1"/>
</dbReference>
<dbReference type="AlphaFoldDB" id="A0A7L4UR26"/>
<feature type="active site" description="Proton acceptor" evidence="7">
    <location>
        <position position="241"/>
    </location>
</feature>
<comment type="function">
    <text evidence="7">Catalyzes the N-acylation of UDP-3-O-acylglucosamine using 3-hydroxyacyl-ACP as the acyl donor. Is involved in the biosynthesis of lipid A, a phosphorylated glycolipid that anchors the lipopolysaccharide to the outer membrane of the cell.</text>
</comment>
<comment type="pathway">
    <text evidence="7">Bacterial outer membrane biogenesis; LPS lipid A biosynthesis.</text>
</comment>
<comment type="caution">
    <text evidence="9">The sequence shown here is derived from an EMBL/GenBank/DDBJ whole genome shotgun (WGS) entry which is preliminary data.</text>
</comment>
<dbReference type="EMBL" id="QENZ01000003">
    <property type="protein sequence ID" value="PVX52119.1"/>
    <property type="molecule type" value="Genomic_DNA"/>
</dbReference>
<dbReference type="Gene3D" id="2.160.10.10">
    <property type="entry name" value="Hexapeptide repeat proteins"/>
    <property type="match status" value="1"/>
</dbReference>
<evidence type="ECO:0000256" key="1">
    <source>
        <dbReference type="ARBA" id="ARBA00022516"/>
    </source>
</evidence>
<keyword evidence="4 7" id="KW-0677">Repeat</keyword>
<dbReference type="HAMAP" id="MF_00523">
    <property type="entry name" value="LpxD"/>
    <property type="match status" value="1"/>
</dbReference>
<dbReference type="RefSeq" id="WP_116496200.1">
    <property type="nucleotide sequence ID" value="NZ_QENZ01000003.1"/>
</dbReference>
<feature type="domain" description="UDP-3-O-[3-hydroxymyristoyl] glucosamine N-acyltransferase non-repeat region" evidence="8">
    <location>
        <begin position="22"/>
        <end position="90"/>
    </location>
</feature>
<dbReference type="OrthoDB" id="9784739at2"/>
<evidence type="ECO:0000256" key="5">
    <source>
        <dbReference type="ARBA" id="ARBA00023098"/>
    </source>
</evidence>
<evidence type="ECO:0000313" key="9">
    <source>
        <dbReference type="EMBL" id="PVX52119.1"/>
    </source>
</evidence>
<dbReference type="GO" id="GO:0103118">
    <property type="term" value="F:UDP-3-O-[(3R)-3-hydroxyacyl]-glucosamine N-acyltransferase activity"/>
    <property type="evidence" value="ECO:0007669"/>
    <property type="project" value="UniProtKB-EC"/>
</dbReference>
<dbReference type="GO" id="GO:0016410">
    <property type="term" value="F:N-acyltransferase activity"/>
    <property type="evidence" value="ECO:0007669"/>
    <property type="project" value="InterPro"/>
</dbReference>
<evidence type="ECO:0000259" key="8">
    <source>
        <dbReference type="Pfam" id="PF04613"/>
    </source>
</evidence>
<evidence type="ECO:0000256" key="2">
    <source>
        <dbReference type="ARBA" id="ARBA00022556"/>
    </source>
</evidence>
<gene>
    <name evidence="7" type="primary">lpxD</name>
    <name evidence="9" type="ORF">C7377_0418</name>
</gene>
<comment type="subunit">
    <text evidence="7">Homotrimer.</text>
</comment>
<dbReference type="Gene3D" id="3.40.1390.10">
    <property type="entry name" value="MurE/MurF, N-terminal domain"/>
    <property type="match status" value="1"/>
</dbReference>
<dbReference type="UniPathway" id="UPA00973"/>
<organism evidence="9 10">
    <name type="scientific">Balneicella halophila</name>
    <dbReference type="NCBI Taxonomy" id="1537566"/>
    <lineage>
        <taxon>Bacteria</taxon>
        <taxon>Pseudomonadati</taxon>
        <taxon>Bacteroidota</taxon>
        <taxon>Bacteroidia</taxon>
        <taxon>Bacteroidales</taxon>
        <taxon>Balneicellaceae</taxon>
        <taxon>Balneicella</taxon>
    </lineage>
</organism>